<gene>
    <name evidence="9" type="ORF">HF521_020068</name>
</gene>
<dbReference type="SMART" id="SM00199">
    <property type="entry name" value="SCY"/>
    <property type="match status" value="3"/>
</dbReference>
<dbReference type="FunFam" id="2.40.50.40:FF:000002">
    <property type="entry name" value="C-C motif chemokine"/>
    <property type="match status" value="1"/>
</dbReference>
<feature type="domain" description="Chemokine interleukin-8-like" evidence="8">
    <location>
        <begin position="52"/>
        <end position="101"/>
    </location>
</feature>
<dbReference type="InterPro" id="IPR036048">
    <property type="entry name" value="Interleukin_8-like_sf"/>
</dbReference>
<dbReference type="CDD" id="cd00272">
    <property type="entry name" value="Chemokine_CC"/>
    <property type="match status" value="1"/>
</dbReference>
<name>A0A8T0BIF3_SILME</name>
<dbReference type="Gene3D" id="2.40.50.40">
    <property type="match status" value="3"/>
</dbReference>
<dbReference type="PANTHER" id="PTHR12015">
    <property type="entry name" value="SMALL INDUCIBLE CYTOKINE A"/>
    <property type="match status" value="1"/>
</dbReference>
<dbReference type="SUPFAM" id="SSF54117">
    <property type="entry name" value="Interleukin 8-like chemokines"/>
    <property type="match status" value="3"/>
</dbReference>
<keyword evidence="6" id="KW-0964">Secreted</keyword>
<feature type="region of interest" description="Disordered" evidence="7">
    <location>
        <begin position="1"/>
        <end position="31"/>
    </location>
</feature>
<evidence type="ECO:0000256" key="7">
    <source>
        <dbReference type="SAM" id="MobiDB-lite"/>
    </source>
</evidence>
<dbReference type="GO" id="GO:0070098">
    <property type="term" value="P:chemokine-mediated signaling pathway"/>
    <property type="evidence" value="ECO:0007669"/>
    <property type="project" value="TreeGrafter"/>
</dbReference>
<dbReference type="InterPro" id="IPR000827">
    <property type="entry name" value="Chemokine_CC_CS"/>
</dbReference>
<dbReference type="AlphaFoldDB" id="A0A8T0BIF3"/>
<evidence type="ECO:0000256" key="5">
    <source>
        <dbReference type="ARBA" id="ARBA00023157"/>
    </source>
</evidence>
<dbReference type="PROSITE" id="PS00472">
    <property type="entry name" value="SMALL_CYTOKINES_CC"/>
    <property type="match status" value="2"/>
</dbReference>
<evidence type="ECO:0000256" key="2">
    <source>
        <dbReference type="ARBA" id="ARBA00022500"/>
    </source>
</evidence>
<accession>A0A8T0BIF3</accession>
<dbReference type="InterPro" id="IPR001811">
    <property type="entry name" value="Chemokine_IL8-like_dom"/>
</dbReference>
<evidence type="ECO:0000256" key="4">
    <source>
        <dbReference type="ARBA" id="ARBA00022729"/>
    </source>
</evidence>
<feature type="domain" description="Chemokine interleukin-8-like" evidence="8">
    <location>
        <begin position="148"/>
        <end position="207"/>
    </location>
</feature>
<proteinExistence type="inferred from homology"/>
<feature type="domain" description="Chemokine interleukin-8-like" evidence="8">
    <location>
        <begin position="102"/>
        <end position="139"/>
    </location>
</feature>
<organism evidence="9 10">
    <name type="scientific">Silurus meridionalis</name>
    <name type="common">Southern catfish</name>
    <name type="synonym">Silurus soldatovi meridionalis</name>
    <dbReference type="NCBI Taxonomy" id="175797"/>
    <lineage>
        <taxon>Eukaryota</taxon>
        <taxon>Metazoa</taxon>
        <taxon>Chordata</taxon>
        <taxon>Craniata</taxon>
        <taxon>Vertebrata</taxon>
        <taxon>Euteleostomi</taxon>
        <taxon>Actinopterygii</taxon>
        <taxon>Neopterygii</taxon>
        <taxon>Teleostei</taxon>
        <taxon>Ostariophysi</taxon>
        <taxon>Siluriformes</taxon>
        <taxon>Siluridae</taxon>
        <taxon>Silurus</taxon>
    </lineage>
</organism>
<comment type="similarity">
    <text evidence="1 6">Belongs to the intercrine beta (chemokine CC) family.</text>
</comment>
<dbReference type="GO" id="GO:0030335">
    <property type="term" value="P:positive regulation of cell migration"/>
    <property type="evidence" value="ECO:0007669"/>
    <property type="project" value="TreeGrafter"/>
</dbReference>
<feature type="compositionally biased region" description="Polar residues" evidence="7">
    <location>
        <begin position="10"/>
        <end position="19"/>
    </location>
</feature>
<keyword evidence="10" id="KW-1185">Reference proteome</keyword>
<comment type="caution">
    <text evidence="9">The sequence shown here is derived from an EMBL/GenBank/DDBJ whole genome shotgun (WGS) entry which is preliminary data.</text>
</comment>
<dbReference type="Pfam" id="PF00048">
    <property type="entry name" value="IL8"/>
    <property type="match status" value="2"/>
</dbReference>
<dbReference type="GO" id="GO:0061844">
    <property type="term" value="P:antimicrobial humoral immune response mediated by antimicrobial peptide"/>
    <property type="evidence" value="ECO:0007669"/>
    <property type="project" value="TreeGrafter"/>
</dbReference>
<reference evidence="9" key="1">
    <citation type="submission" date="2020-08" db="EMBL/GenBank/DDBJ databases">
        <title>Chromosome-level assembly of Southern catfish (Silurus meridionalis) provides insights into visual adaptation to the nocturnal and benthic lifestyles.</title>
        <authorList>
            <person name="Zhang Y."/>
            <person name="Wang D."/>
            <person name="Peng Z."/>
        </authorList>
    </citation>
    <scope>NUCLEOTIDE SEQUENCE</scope>
    <source>
        <strain evidence="9">SWU-2019-XX</strain>
        <tissue evidence="9">Muscle</tissue>
    </source>
</reference>
<dbReference type="InterPro" id="IPR039809">
    <property type="entry name" value="Chemokine_b/g/d"/>
</dbReference>
<keyword evidence="3 6" id="KW-0202">Cytokine</keyword>
<keyword evidence="5" id="KW-1015">Disulfide bond</keyword>
<dbReference type="GO" id="GO:0048020">
    <property type="term" value="F:CCR chemokine receptor binding"/>
    <property type="evidence" value="ECO:0007669"/>
    <property type="project" value="TreeGrafter"/>
</dbReference>
<evidence type="ECO:0000256" key="1">
    <source>
        <dbReference type="ARBA" id="ARBA00010868"/>
    </source>
</evidence>
<dbReference type="GO" id="GO:0048245">
    <property type="term" value="P:eosinophil chemotaxis"/>
    <property type="evidence" value="ECO:0007669"/>
    <property type="project" value="TreeGrafter"/>
</dbReference>
<evidence type="ECO:0000313" key="9">
    <source>
        <dbReference type="EMBL" id="KAF7706814.1"/>
    </source>
</evidence>
<protein>
    <recommendedName>
        <fullName evidence="6">C-C motif chemokine</fullName>
    </recommendedName>
</protein>
<sequence length="228" mass="25565">MAKGTRGILKSSTTQQWTRLTADPESMRGEKQPFGQNIEVVSFTTAQSVNEPATCCFSYHRSPIPIGNITEYKVTDRHCTKPGVIFTLKKSSRQVCVDPELKYQRTPIPIRVITGYKVTDPQCPKSAVIFTLKNNRQSFTTAENGNGPDSCCFSYQRTPIPIRVITGYKVTDPQCPKPAVIFTLKKDNRQVCVDPDLKWVQKHMKIIDQILNKTSTSTSSSPSNFSLQ</sequence>
<dbReference type="Proteomes" id="UP000606274">
    <property type="component" value="Unassembled WGS sequence"/>
</dbReference>
<keyword evidence="2 6" id="KW-0145">Chemotaxis</keyword>
<dbReference type="PANTHER" id="PTHR12015:SF103">
    <property type="entry name" value="C-C MOTIF CHEMOKINE 4-RELATED"/>
    <property type="match status" value="1"/>
</dbReference>
<evidence type="ECO:0000256" key="3">
    <source>
        <dbReference type="ARBA" id="ARBA00022514"/>
    </source>
</evidence>
<dbReference type="GO" id="GO:0005615">
    <property type="term" value="C:extracellular space"/>
    <property type="evidence" value="ECO:0007669"/>
    <property type="project" value="UniProtKB-KW"/>
</dbReference>
<evidence type="ECO:0000313" key="10">
    <source>
        <dbReference type="Proteomes" id="UP000606274"/>
    </source>
</evidence>
<comment type="subcellular location">
    <subcellularLocation>
        <location evidence="6">Secreted</location>
    </subcellularLocation>
</comment>
<keyword evidence="4" id="KW-0732">Signal</keyword>
<dbReference type="EMBL" id="JABFDY010000006">
    <property type="protein sequence ID" value="KAF7706814.1"/>
    <property type="molecule type" value="Genomic_DNA"/>
</dbReference>
<dbReference type="GO" id="GO:0006954">
    <property type="term" value="P:inflammatory response"/>
    <property type="evidence" value="ECO:0007669"/>
    <property type="project" value="TreeGrafter"/>
</dbReference>
<evidence type="ECO:0000256" key="6">
    <source>
        <dbReference type="RuleBase" id="RU361150"/>
    </source>
</evidence>
<dbReference type="GO" id="GO:0008009">
    <property type="term" value="F:chemokine activity"/>
    <property type="evidence" value="ECO:0007669"/>
    <property type="project" value="InterPro"/>
</dbReference>
<evidence type="ECO:0000259" key="8">
    <source>
        <dbReference type="SMART" id="SM00199"/>
    </source>
</evidence>